<reference evidence="2 5" key="1">
    <citation type="submission" date="2014-07" db="EMBL/GenBank/DDBJ databases">
        <title>Porphyromonadaceae bacterium OUH 308042 = ATCC BAA-2681 = DSM 28342 draft genome.</title>
        <authorList>
            <person name="Sydenham T.V."/>
            <person name="Hasman H."/>
            <person name="Justensen U.S."/>
        </authorList>
    </citation>
    <scope>NUCLEOTIDE SEQUENCE [LARGE SCALE GENOMIC DNA]</scope>
    <source>
        <strain evidence="2 5">OUH 308042</strain>
    </source>
</reference>
<feature type="transmembrane region" description="Helical" evidence="1">
    <location>
        <begin position="41"/>
        <end position="64"/>
    </location>
</feature>
<name>A0A0C3RE32_9PORP</name>
<proteinExistence type="predicted"/>
<keyword evidence="5" id="KW-1185">Reference proteome</keyword>
<organism evidence="2 5">
    <name type="scientific">Sanguibacteroides justesenii</name>
    <dbReference type="NCBI Taxonomy" id="1547597"/>
    <lineage>
        <taxon>Bacteria</taxon>
        <taxon>Pseudomonadati</taxon>
        <taxon>Bacteroidota</taxon>
        <taxon>Bacteroidia</taxon>
        <taxon>Bacteroidales</taxon>
        <taxon>Porphyromonadaceae</taxon>
        <taxon>Sanguibacteroides</taxon>
    </lineage>
</organism>
<accession>A0A0C3RE32</accession>
<evidence type="ECO:0000313" key="2">
    <source>
        <dbReference type="EMBL" id="KIO44661.1"/>
    </source>
</evidence>
<evidence type="ECO:0000313" key="5">
    <source>
        <dbReference type="Proteomes" id="UP000031980"/>
    </source>
</evidence>
<reference evidence="3 4" key="2">
    <citation type="submission" date="2014-07" db="EMBL/GenBank/DDBJ databases">
        <title>Porphyromonadaceae bacterium OUH 334697 = ATCC BAA-2682 = DSM 28341 draft genome.</title>
        <authorList>
            <person name="Sydenham T.V."/>
            <person name="Hasman H."/>
            <person name="Justesen U.S."/>
        </authorList>
    </citation>
    <scope>NUCLEOTIDE SEQUENCE [LARGE SCALE GENOMIC DNA]</scope>
    <source>
        <strain evidence="3 4">OUH 334697</strain>
    </source>
</reference>
<feature type="transmembrane region" description="Helical" evidence="1">
    <location>
        <begin position="12"/>
        <end position="29"/>
    </location>
</feature>
<keyword evidence="1" id="KW-1133">Transmembrane helix</keyword>
<evidence type="ECO:0000256" key="1">
    <source>
        <dbReference type="SAM" id="Phobius"/>
    </source>
</evidence>
<dbReference type="Proteomes" id="UP000031980">
    <property type="component" value="Unassembled WGS sequence"/>
</dbReference>
<dbReference type="EMBL" id="JPIT01000015">
    <property type="protein sequence ID" value="KIO46390.1"/>
    <property type="molecule type" value="Genomic_DNA"/>
</dbReference>
<dbReference type="RefSeq" id="WP_041502681.1">
    <property type="nucleotide sequence ID" value="NZ_JPIT01000015.1"/>
</dbReference>
<gene>
    <name evidence="2" type="ORF">BA92_06360</name>
    <name evidence="3" type="ORF">IE90_04460</name>
</gene>
<comment type="caution">
    <text evidence="2">The sequence shown here is derived from an EMBL/GenBank/DDBJ whole genome shotgun (WGS) entry which is preliminary data.</text>
</comment>
<dbReference type="Proteomes" id="UP000031937">
    <property type="component" value="Unassembled WGS sequence"/>
</dbReference>
<dbReference type="EMBL" id="JPIU01000038">
    <property type="protein sequence ID" value="KIO44661.1"/>
    <property type="molecule type" value="Genomic_DNA"/>
</dbReference>
<keyword evidence="1" id="KW-0812">Transmembrane</keyword>
<sequence>MKENNNIQKKIIQRTFWQILPFMCILLLWREFGNMEFSWSYAAMFSIELIVGIGITYATACYLARLKIKDKDKHIFRD</sequence>
<protein>
    <submittedName>
        <fullName evidence="2">Uncharacterized protein</fullName>
    </submittedName>
</protein>
<dbReference type="AlphaFoldDB" id="A0A0C3RE32"/>
<evidence type="ECO:0000313" key="3">
    <source>
        <dbReference type="EMBL" id="KIO46390.1"/>
    </source>
</evidence>
<evidence type="ECO:0000313" key="4">
    <source>
        <dbReference type="Proteomes" id="UP000031937"/>
    </source>
</evidence>
<keyword evidence="1" id="KW-0472">Membrane</keyword>